<dbReference type="Pfam" id="PF13289">
    <property type="entry name" value="SIR2_2"/>
    <property type="match status" value="1"/>
</dbReference>
<evidence type="ECO:0000313" key="2">
    <source>
        <dbReference type="Proteomes" id="UP000649604"/>
    </source>
</evidence>
<gene>
    <name evidence="1" type="ORF">GF339_20675</name>
</gene>
<evidence type="ECO:0000313" key="1">
    <source>
        <dbReference type="EMBL" id="MBD3327013.1"/>
    </source>
</evidence>
<comment type="caution">
    <text evidence="1">The sequence shown here is derived from an EMBL/GenBank/DDBJ whole genome shotgun (WGS) entry which is preliminary data.</text>
</comment>
<protein>
    <recommendedName>
        <fullName evidence="3">SIR2-like domain-containing protein</fullName>
    </recommendedName>
</protein>
<organism evidence="1 2">
    <name type="scientific">candidate division KSB3 bacterium</name>
    <dbReference type="NCBI Taxonomy" id="2044937"/>
    <lineage>
        <taxon>Bacteria</taxon>
        <taxon>candidate division KSB3</taxon>
    </lineage>
</organism>
<sequence>MPDFARRDVQVECTNWNDEDWSTLIFTIQRGNCILMLGPDVAVEQEHAQPQPVTALLAQELAERLRPEITHSIDPTNLAQVAQYYRMEVGRNDLEAKVYGFYEVRRDLTSDLHRDLAALPFYFFITATPDRMLYNALEQADKRPHIARYNYRGHNPDMVQMGTAETPLVFHLYGSIDESESLVLTEYNLIDFLAAVISKNPPLPRNVLSELRNKDKSLLFLGFGFKHWYLRVLLHV</sequence>
<dbReference type="Proteomes" id="UP000649604">
    <property type="component" value="Unassembled WGS sequence"/>
</dbReference>
<reference evidence="1" key="1">
    <citation type="submission" date="2019-11" db="EMBL/GenBank/DDBJ databases">
        <title>Microbial mats filling the niche in hypersaline microbial mats.</title>
        <authorList>
            <person name="Wong H.L."/>
            <person name="Macleod F.I."/>
            <person name="White R.A. III"/>
            <person name="Burns B.P."/>
        </authorList>
    </citation>
    <scope>NUCLEOTIDE SEQUENCE</scope>
    <source>
        <strain evidence="1">Rbin_158</strain>
    </source>
</reference>
<evidence type="ECO:0008006" key="3">
    <source>
        <dbReference type="Google" id="ProtNLM"/>
    </source>
</evidence>
<name>A0A9D5Q813_9BACT</name>
<proteinExistence type="predicted"/>
<dbReference type="AlphaFoldDB" id="A0A9D5Q813"/>
<feature type="non-terminal residue" evidence="1">
    <location>
        <position position="236"/>
    </location>
</feature>
<accession>A0A9D5Q813</accession>
<dbReference type="EMBL" id="WJJP01000673">
    <property type="protein sequence ID" value="MBD3327013.1"/>
    <property type="molecule type" value="Genomic_DNA"/>
</dbReference>